<protein>
    <submittedName>
        <fullName evidence="2">Uncharacterized protein</fullName>
    </submittedName>
</protein>
<name>A0A1M5BJH6_9BACT</name>
<feature type="region of interest" description="Disordered" evidence="1">
    <location>
        <begin position="166"/>
        <end position="185"/>
    </location>
</feature>
<dbReference type="Proteomes" id="UP000184076">
    <property type="component" value="Unassembled WGS sequence"/>
</dbReference>
<dbReference type="AlphaFoldDB" id="A0A1M5BJH6"/>
<feature type="compositionally biased region" description="Pro residues" evidence="1">
    <location>
        <begin position="168"/>
        <end position="185"/>
    </location>
</feature>
<organism evidence="2 3">
    <name type="scientific">Desulfacinum infernum DSM 9756</name>
    <dbReference type="NCBI Taxonomy" id="1121391"/>
    <lineage>
        <taxon>Bacteria</taxon>
        <taxon>Pseudomonadati</taxon>
        <taxon>Thermodesulfobacteriota</taxon>
        <taxon>Syntrophobacteria</taxon>
        <taxon>Syntrophobacterales</taxon>
        <taxon>Syntrophobacteraceae</taxon>
        <taxon>Desulfacinum</taxon>
    </lineage>
</organism>
<gene>
    <name evidence="2" type="ORF">SAMN02745206_01966</name>
</gene>
<evidence type="ECO:0000313" key="3">
    <source>
        <dbReference type="Proteomes" id="UP000184076"/>
    </source>
</evidence>
<evidence type="ECO:0000313" key="2">
    <source>
        <dbReference type="EMBL" id="SHF42724.1"/>
    </source>
</evidence>
<proteinExistence type="predicted"/>
<accession>A0A1M5BJH6</accession>
<sequence>MVLEETDRILQCPFCRVRLFVDQRPHFSYVLPPAPARKDLLLVPYWRFRGLVFALDGDRVVHRVLDTSACAADPLPGLPCSLGLRPQALPLRFAGPESPGRFLAASVPRKEFLKRLGHGLRGRLKATSGKPFFQAFIGETLSLIHSPVFQEDGAWVDAVTGRRISPGAIPPEVPVEPPRPAPSPSPPVFRPTLCPHCGDDLEGDRDTLVLFCRNCDSFWEMGPTGFQRVEASFSHNDLPDAAWVPFWVLDISCGGLPLETVGDFVRLANLPQRTPPGAASRPFRFLVPAFKVSPKHLLRLARFATVAQPDLPPRSKAPRNGLYPVTLPALEAFQFTPILLGAVATAKEDFFPRIRGARFAFRAKRLLFLPLRRLGAEWIQDELGCALPMNALRWGRRL</sequence>
<keyword evidence="3" id="KW-1185">Reference proteome</keyword>
<evidence type="ECO:0000256" key="1">
    <source>
        <dbReference type="SAM" id="MobiDB-lite"/>
    </source>
</evidence>
<reference evidence="3" key="1">
    <citation type="submission" date="2016-11" db="EMBL/GenBank/DDBJ databases">
        <authorList>
            <person name="Varghese N."/>
            <person name="Submissions S."/>
        </authorList>
    </citation>
    <scope>NUCLEOTIDE SEQUENCE [LARGE SCALE GENOMIC DNA]</scope>
    <source>
        <strain evidence="3">DSM 9756</strain>
    </source>
</reference>
<dbReference type="STRING" id="1121391.SAMN02745206_01966"/>
<dbReference type="EMBL" id="FQVB01000017">
    <property type="protein sequence ID" value="SHF42724.1"/>
    <property type="molecule type" value="Genomic_DNA"/>
</dbReference>